<name>A0A0E4FT62_9BRAD</name>
<feature type="region of interest" description="Disordered" evidence="1">
    <location>
        <begin position="17"/>
        <end position="42"/>
    </location>
</feature>
<dbReference type="EMBL" id="AP014685">
    <property type="protein sequence ID" value="BAR56903.1"/>
    <property type="molecule type" value="Genomic_DNA"/>
</dbReference>
<evidence type="ECO:0000313" key="2">
    <source>
        <dbReference type="EMBL" id="BAR56903.1"/>
    </source>
</evidence>
<evidence type="ECO:0000313" key="3">
    <source>
        <dbReference type="Proteomes" id="UP000063308"/>
    </source>
</evidence>
<gene>
    <name evidence="2" type="ORF">NK6_3728</name>
</gene>
<reference evidence="2 3" key="1">
    <citation type="submission" date="2014-11" db="EMBL/GenBank/DDBJ databases">
        <title>Symbiosis island explosion on the genome of extra-slow-growing strains of soybean bradyrhizobia with massive insertion sequences.</title>
        <authorList>
            <person name="Iida T."/>
            <person name="Minamisawa K."/>
        </authorList>
    </citation>
    <scope>NUCLEOTIDE SEQUENCE [LARGE SCALE GENOMIC DNA]</scope>
    <source>
        <strain evidence="2 3">NK6</strain>
    </source>
</reference>
<dbReference type="Proteomes" id="UP000063308">
    <property type="component" value="Chromosome"/>
</dbReference>
<proteinExistence type="predicted"/>
<organism evidence="2 3">
    <name type="scientific">Bradyrhizobium diazoefficiens</name>
    <dbReference type="NCBI Taxonomy" id="1355477"/>
    <lineage>
        <taxon>Bacteria</taxon>
        <taxon>Pseudomonadati</taxon>
        <taxon>Pseudomonadota</taxon>
        <taxon>Alphaproteobacteria</taxon>
        <taxon>Hyphomicrobiales</taxon>
        <taxon>Nitrobacteraceae</taxon>
        <taxon>Bradyrhizobium</taxon>
    </lineage>
</organism>
<accession>A0A0E4FT62</accession>
<protein>
    <submittedName>
        <fullName evidence="2">Uncharacterized protein</fullName>
    </submittedName>
</protein>
<sequence length="42" mass="4302">MRAGGFVPLGIFATATQTGSGPILGPHPAKWCPGKDSNLHGR</sequence>
<dbReference type="AlphaFoldDB" id="A0A0E4FT62"/>
<evidence type="ECO:0000256" key="1">
    <source>
        <dbReference type="SAM" id="MobiDB-lite"/>
    </source>
</evidence>